<evidence type="ECO:0000256" key="6">
    <source>
        <dbReference type="SAM" id="Phobius"/>
    </source>
</evidence>
<keyword evidence="3 6" id="KW-0812">Transmembrane</keyword>
<dbReference type="InterPro" id="IPR011701">
    <property type="entry name" value="MFS"/>
</dbReference>
<dbReference type="PANTHER" id="PTHR43124:SF5">
    <property type="entry name" value="PURINE RIBONUCLEOSIDE EFFLUX PUMP NEPI"/>
    <property type="match status" value="1"/>
</dbReference>
<feature type="transmembrane region" description="Helical" evidence="6">
    <location>
        <begin position="318"/>
        <end position="340"/>
    </location>
</feature>
<evidence type="ECO:0000256" key="3">
    <source>
        <dbReference type="ARBA" id="ARBA00022692"/>
    </source>
</evidence>
<keyword evidence="9" id="KW-1185">Reference proteome</keyword>
<feature type="transmembrane region" description="Helical" evidence="6">
    <location>
        <begin position="229"/>
        <end position="250"/>
    </location>
</feature>
<name>A0ABV7UP54_9HYPH</name>
<comment type="caution">
    <text evidence="8">The sequence shown here is derived from an EMBL/GenBank/DDBJ whole genome shotgun (WGS) entry which is preliminary data.</text>
</comment>
<sequence length="422" mass="43044">MIEDQSSLLPLPRLEFVMPQSDASAAKAYWPAVVAISLAMFGLIGSELLPVGLLTPMAQDLNVAIGAAGQAITATAIIAAIASPVIILGAGRFDRRKLVVLLTATIFLSGILTALAQTYWVLLVARALLGIALGGLWAMLTALALRLVPPASVPRAMSVIFTGITAATVFAPSAGLYLGELWGWRGTFGAAAAIGFVAVIGVVATLPRLPATEPTRIDSFRIVLTRRSVVLGIVMVMLVLAGHFAGFTYVRPIIEQVAELSGETIALALLLYGLAGLVGNTLGGILAQRSASGGAIVAALLIGLAALTLVFLGGSPIMAFVSVTVWGLAFGAFPVCITTWTANAAPDRAESAGALIATSFQVAIAIGASAGGPLFDNSGAFGIVSFTSISLFAGALAMLVLGLPLERGGKLMSSRAGATRGH</sequence>
<feature type="transmembrane region" description="Helical" evidence="6">
    <location>
        <begin position="294"/>
        <end position="312"/>
    </location>
</feature>
<dbReference type="InterPro" id="IPR050189">
    <property type="entry name" value="MFS_Efflux_Transporters"/>
</dbReference>
<evidence type="ECO:0000313" key="9">
    <source>
        <dbReference type="Proteomes" id="UP001595704"/>
    </source>
</evidence>
<feature type="transmembrane region" description="Helical" evidence="6">
    <location>
        <begin position="65"/>
        <end position="91"/>
    </location>
</feature>
<dbReference type="InterPro" id="IPR020846">
    <property type="entry name" value="MFS_dom"/>
</dbReference>
<dbReference type="PROSITE" id="PS50850">
    <property type="entry name" value="MFS"/>
    <property type="match status" value="1"/>
</dbReference>
<feature type="transmembrane region" description="Helical" evidence="6">
    <location>
        <begin position="190"/>
        <end position="209"/>
    </location>
</feature>
<dbReference type="Gene3D" id="1.20.1250.20">
    <property type="entry name" value="MFS general substrate transporter like domains"/>
    <property type="match status" value="1"/>
</dbReference>
<dbReference type="SUPFAM" id="SSF103473">
    <property type="entry name" value="MFS general substrate transporter"/>
    <property type="match status" value="1"/>
</dbReference>
<protein>
    <submittedName>
        <fullName evidence="8">MFS transporter</fullName>
    </submittedName>
</protein>
<feature type="transmembrane region" description="Helical" evidence="6">
    <location>
        <begin position="265"/>
        <end position="287"/>
    </location>
</feature>
<keyword evidence="4 6" id="KW-1133">Transmembrane helix</keyword>
<dbReference type="Proteomes" id="UP001595704">
    <property type="component" value="Unassembled WGS sequence"/>
</dbReference>
<feature type="domain" description="Major facilitator superfamily (MFS) profile" evidence="7">
    <location>
        <begin position="30"/>
        <end position="408"/>
    </location>
</feature>
<dbReference type="InterPro" id="IPR036259">
    <property type="entry name" value="MFS_trans_sf"/>
</dbReference>
<proteinExistence type="predicted"/>
<feature type="transmembrane region" description="Helical" evidence="6">
    <location>
        <begin position="352"/>
        <end position="375"/>
    </location>
</feature>
<evidence type="ECO:0000256" key="5">
    <source>
        <dbReference type="ARBA" id="ARBA00023136"/>
    </source>
</evidence>
<feature type="transmembrane region" description="Helical" evidence="6">
    <location>
        <begin position="28"/>
        <end position="45"/>
    </location>
</feature>
<dbReference type="Pfam" id="PF07690">
    <property type="entry name" value="MFS_1"/>
    <property type="match status" value="1"/>
</dbReference>
<dbReference type="EMBL" id="JBHRYC010000145">
    <property type="protein sequence ID" value="MFC3640263.1"/>
    <property type="molecule type" value="Genomic_DNA"/>
</dbReference>
<reference evidence="9" key="1">
    <citation type="journal article" date="2019" name="Int. J. Syst. Evol. Microbiol.">
        <title>The Global Catalogue of Microorganisms (GCM) 10K type strain sequencing project: providing services to taxonomists for standard genome sequencing and annotation.</title>
        <authorList>
            <consortium name="The Broad Institute Genomics Platform"/>
            <consortium name="The Broad Institute Genome Sequencing Center for Infectious Disease"/>
            <person name="Wu L."/>
            <person name="Ma J."/>
        </authorList>
    </citation>
    <scope>NUCLEOTIDE SEQUENCE [LARGE SCALE GENOMIC DNA]</scope>
    <source>
        <strain evidence="9">KCTC 42282</strain>
    </source>
</reference>
<accession>A0ABV7UP54</accession>
<evidence type="ECO:0000256" key="1">
    <source>
        <dbReference type="ARBA" id="ARBA00004651"/>
    </source>
</evidence>
<gene>
    <name evidence="8" type="ORF">ACFONL_23320</name>
</gene>
<keyword evidence="2" id="KW-1003">Cell membrane</keyword>
<keyword evidence="5 6" id="KW-0472">Membrane</keyword>
<feature type="transmembrane region" description="Helical" evidence="6">
    <location>
        <begin position="127"/>
        <end position="147"/>
    </location>
</feature>
<dbReference type="RefSeq" id="WP_244643304.1">
    <property type="nucleotide sequence ID" value="NZ_BNCG01000062.1"/>
</dbReference>
<evidence type="ECO:0000313" key="8">
    <source>
        <dbReference type="EMBL" id="MFC3640263.1"/>
    </source>
</evidence>
<evidence type="ECO:0000259" key="7">
    <source>
        <dbReference type="PROSITE" id="PS50850"/>
    </source>
</evidence>
<feature type="transmembrane region" description="Helical" evidence="6">
    <location>
        <begin position="98"/>
        <end position="121"/>
    </location>
</feature>
<comment type="subcellular location">
    <subcellularLocation>
        <location evidence="1">Cell membrane</location>
        <topology evidence="1">Multi-pass membrane protein</topology>
    </subcellularLocation>
</comment>
<evidence type="ECO:0000256" key="4">
    <source>
        <dbReference type="ARBA" id="ARBA00022989"/>
    </source>
</evidence>
<organism evidence="8 9">
    <name type="scientific">Camelimonas fluminis</name>
    <dbReference type="NCBI Taxonomy" id="1576911"/>
    <lineage>
        <taxon>Bacteria</taxon>
        <taxon>Pseudomonadati</taxon>
        <taxon>Pseudomonadota</taxon>
        <taxon>Alphaproteobacteria</taxon>
        <taxon>Hyphomicrobiales</taxon>
        <taxon>Chelatococcaceae</taxon>
        <taxon>Camelimonas</taxon>
    </lineage>
</organism>
<dbReference type="PANTHER" id="PTHR43124">
    <property type="entry name" value="PURINE EFFLUX PUMP PBUE"/>
    <property type="match status" value="1"/>
</dbReference>
<feature type="transmembrane region" description="Helical" evidence="6">
    <location>
        <begin position="159"/>
        <end position="178"/>
    </location>
</feature>
<dbReference type="CDD" id="cd17324">
    <property type="entry name" value="MFS_NepI_like"/>
    <property type="match status" value="1"/>
</dbReference>
<evidence type="ECO:0000256" key="2">
    <source>
        <dbReference type="ARBA" id="ARBA00022475"/>
    </source>
</evidence>
<feature type="transmembrane region" description="Helical" evidence="6">
    <location>
        <begin position="381"/>
        <end position="405"/>
    </location>
</feature>